<dbReference type="AlphaFoldDB" id="A0A0X3BHI6"/>
<feature type="domain" description="Aspartate/glutamate/uridylate kinase" evidence="7">
    <location>
        <begin position="8"/>
        <end position="299"/>
    </location>
</feature>
<dbReference type="NCBIfam" id="TIGR00746">
    <property type="entry name" value="arcC"/>
    <property type="match status" value="1"/>
</dbReference>
<reference evidence="8 9" key="1">
    <citation type="submission" date="2016-01" db="EMBL/GenBank/DDBJ databases">
        <authorList>
            <person name="Manzoor S."/>
        </authorList>
    </citation>
    <scope>NUCLEOTIDE SEQUENCE [LARGE SCALE GENOMIC DNA]</scope>
    <source>
        <strain evidence="8">Methanoculleus sp MAB1</strain>
    </source>
</reference>
<dbReference type="CDD" id="cd04235">
    <property type="entry name" value="AAK_CK"/>
    <property type="match status" value="1"/>
</dbReference>
<dbReference type="PANTHER" id="PTHR30409">
    <property type="entry name" value="CARBAMATE KINASE"/>
    <property type="match status" value="1"/>
</dbReference>
<dbReference type="Gene3D" id="3.40.1160.10">
    <property type="entry name" value="Acetylglutamate kinase-like"/>
    <property type="match status" value="1"/>
</dbReference>
<evidence type="ECO:0000313" key="9">
    <source>
        <dbReference type="Proteomes" id="UP000069850"/>
    </source>
</evidence>
<protein>
    <recommendedName>
        <fullName evidence="2 5">Carbamate kinase</fullName>
    </recommendedName>
</protein>
<gene>
    <name evidence="8" type="primary">cpkA</name>
    <name evidence="8" type="ORF">MMAB1_0174</name>
</gene>
<dbReference type="PANTHER" id="PTHR30409:SF1">
    <property type="entry name" value="CARBAMATE KINASE-RELATED"/>
    <property type="match status" value="1"/>
</dbReference>
<dbReference type="PRINTS" id="PR01469">
    <property type="entry name" value="CARBMTKINASE"/>
</dbReference>
<dbReference type="InterPro" id="IPR003964">
    <property type="entry name" value="Carb_kinase"/>
</dbReference>
<dbReference type="Pfam" id="PF00696">
    <property type="entry name" value="AA_kinase"/>
    <property type="match status" value="1"/>
</dbReference>
<name>A0A0X3BHI6_9EURY</name>
<evidence type="ECO:0000256" key="2">
    <source>
        <dbReference type="ARBA" id="ARBA00020752"/>
    </source>
</evidence>
<evidence type="ECO:0000256" key="6">
    <source>
        <dbReference type="PIRNR" id="PIRNR000723"/>
    </source>
</evidence>
<accession>A0A0X3BHI6</accession>
<evidence type="ECO:0000256" key="1">
    <source>
        <dbReference type="ARBA" id="ARBA00011066"/>
    </source>
</evidence>
<dbReference type="SUPFAM" id="SSF53633">
    <property type="entry name" value="Carbamate kinase-like"/>
    <property type="match status" value="1"/>
</dbReference>
<evidence type="ECO:0000256" key="5">
    <source>
        <dbReference type="NCBIfam" id="TIGR00746"/>
    </source>
</evidence>
<dbReference type="KEGG" id="mema:MMAB1_0174"/>
<sequence>MNRMVEKAVVVALGGNAILRHQEMGTAEEQLANVRRTSRHIVDIIREGYDVIITHGNGPQVGDILLRNEMARDTLPPMPLDICGAESQGMIGYMLQQSLNEALREAGLARPVVAVLTQTLVKGDDPAFGNPTKPIGPFYTAMQAKRLMVEKGWKMVQIRGRGYRRVVPSPRPVTLVEGEVINRLFRGGAVVIAAGGGGIPVVAGQDGTLRGVEGVVDKDYTAALLARLADADDLLILTDVDYVFLNYGCPGQQALREMTVAEAKQHLEATHFPPGTMGPKIEAAIAFLEAGGRRVVITSLDSAGDALAGRVGTWIHR</sequence>
<dbReference type="FunFam" id="3.40.1160.10:FF:000007">
    <property type="entry name" value="Carbamate kinase"/>
    <property type="match status" value="1"/>
</dbReference>
<dbReference type="InterPro" id="IPR036393">
    <property type="entry name" value="AceGlu_kinase-like_sf"/>
</dbReference>
<evidence type="ECO:0000259" key="7">
    <source>
        <dbReference type="Pfam" id="PF00696"/>
    </source>
</evidence>
<evidence type="ECO:0000313" key="8">
    <source>
        <dbReference type="EMBL" id="CVK31391.1"/>
    </source>
</evidence>
<dbReference type="Proteomes" id="UP000069850">
    <property type="component" value="Chromosome 1"/>
</dbReference>
<keyword evidence="4 6" id="KW-0418">Kinase</keyword>
<dbReference type="EMBL" id="LT158599">
    <property type="protein sequence ID" value="CVK31391.1"/>
    <property type="molecule type" value="Genomic_DNA"/>
</dbReference>
<evidence type="ECO:0000256" key="3">
    <source>
        <dbReference type="ARBA" id="ARBA00022679"/>
    </source>
</evidence>
<keyword evidence="3 6" id="KW-0808">Transferase</keyword>
<dbReference type="GO" id="GO:0005829">
    <property type="term" value="C:cytosol"/>
    <property type="evidence" value="ECO:0007669"/>
    <property type="project" value="TreeGrafter"/>
</dbReference>
<dbReference type="GO" id="GO:0019546">
    <property type="term" value="P:L-arginine deiminase pathway"/>
    <property type="evidence" value="ECO:0007669"/>
    <property type="project" value="TreeGrafter"/>
</dbReference>
<dbReference type="GO" id="GO:0008804">
    <property type="term" value="F:carbamate kinase activity"/>
    <property type="evidence" value="ECO:0007669"/>
    <property type="project" value="UniProtKB-UniRule"/>
</dbReference>
<dbReference type="PIRSF" id="PIRSF000723">
    <property type="entry name" value="Carbamate_kin"/>
    <property type="match status" value="1"/>
</dbReference>
<evidence type="ECO:0000256" key="4">
    <source>
        <dbReference type="ARBA" id="ARBA00022777"/>
    </source>
</evidence>
<comment type="similarity">
    <text evidence="1 6">Belongs to the carbamate kinase family.</text>
</comment>
<proteinExistence type="inferred from homology"/>
<dbReference type="InterPro" id="IPR001048">
    <property type="entry name" value="Asp/Glu/Uridylate_kinase"/>
</dbReference>
<dbReference type="NCBIfam" id="NF009007">
    <property type="entry name" value="PRK12352.1"/>
    <property type="match status" value="1"/>
</dbReference>
<organism evidence="8 9">
    <name type="scientific">Methanoculleus bourgensis</name>
    <dbReference type="NCBI Taxonomy" id="83986"/>
    <lineage>
        <taxon>Archaea</taxon>
        <taxon>Methanobacteriati</taxon>
        <taxon>Methanobacteriota</taxon>
        <taxon>Stenosarchaea group</taxon>
        <taxon>Methanomicrobia</taxon>
        <taxon>Methanomicrobiales</taxon>
        <taxon>Methanomicrobiaceae</taxon>
        <taxon>Methanoculleus</taxon>
    </lineage>
</organism>